<dbReference type="OrthoDB" id="1809393at2"/>
<name>A0A0B7IUW8_9FLAO</name>
<organism evidence="2 3">
    <name type="scientific">Capnocytophaga canis</name>
    <dbReference type="NCBI Taxonomy" id="1848903"/>
    <lineage>
        <taxon>Bacteria</taxon>
        <taxon>Pseudomonadati</taxon>
        <taxon>Bacteroidota</taxon>
        <taxon>Flavobacteriia</taxon>
        <taxon>Flavobacteriales</taxon>
        <taxon>Flavobacteriaceae</taxon>
        <taxon>Capnocytophaga</taxon>
    </lineage>
</organism>
<dbReference type="Pfam" id="PF09643">
    <property type="entry name" value="YopX"/>
    <property type="match status" value="1"/>
</dbReference>
<evidence type="ECO:0000259" key="1">
    <source>
        <dbReference type="Pfam" id="PF09643"/>
    </source>
</evidence>
<gene>
    <name evidence="2" type="ORF">CCAND93_90028</name>
</gene>
<protein>
    <recommendedName>
        <fullName evidence="1">YopX protein domain-containing protein</fullName>
    </recommendedName>
</protein>
<dbReference type="InterPro" id="IPR019096">
    <property type="entry name" value="YopX_protein"/>
</dbReference>
<dbReference type="Proteomes" id="UP000038200">
    <property type="component" value="Unassembled WGS sequence"/>
</dbReference>
<proteinExistence type="predicted"/>
<dbReference type="EMBL" id="CDOL01000283">
    <property type="protein sequence ID" value="CEN54444.1"/>
    <property type="molecule type" value="Genomic_DNA"/>
</dbReference>
<dbReference type="SUPFAM" id="SSF159006">
    <property type="entry name" value="YopX-like"/>
    <property type="match status" value="1"/>
</dbReference>
<accession>A0A0B7IUW8</accession>
<feature type="domain" description="YopX protein" evidence="1">
    <location>
        <begin position="6"/>
        <end position="125"/>
    </location>
</feature>
<dbReference type="RefSeq" id="WP_052461588.1">
    <property type="nucleotide sequence ID" value="NZ_CDOL01000283.1"/>
</dbReference>
<dbReference type="NCBIfam" id="TIGR01671">
    <property type="entry name" value="phage_TIGR01671"/>
    <property type="match status" value="1"/>
</dbReference>
<dbReference type="InterPro" id="IPR010024">
    <property type="entry name" value="CHP16711"/>
</dbReference>
<evidence type="ECO:0000313" key="2">
    <source>
        <dbReference type="EMBL" id="CEN54444.1"/>
    </source>
</evidence>
<dbReference type="AlphaFoldDB" id="A0A0B7IUW8"/>
<sequence length="126" mass="14731">MKRAIKFRAFVKLEELNLKLIPFFIEGKTIYDVKSIDFNQKEITVMGICLISVDFNAIELMQFTGLYDKNGKEIYEGDVIPIFGKNHAVKFNYGMFTINDREMRRYIHSIPLEVIGNVYENPELVK</sequence>
<evidence type="ECO:0000313" key="3">
    <source>
        <dbReference type="Proteomes" id="UP000038200"/>
    </source>
</evidence>
<dbReference type="InterPro" id="IPR023385">
    <property type="entry name" value="YopX-like_C"/>
</dbReference>
<dbReference type="Gene3D" id="2.30.30.290">
    <property type="entry name" value="YopX-like domains"/>
    <property type="match status" value="1"/>
</dbReference>
<reference evidence="2 3" key="1">
    <citation type="submission" date="2015-01" db="EMBL/GenBank/DDBJ databases">
        <authorList>
            <person name="Xiang T."/>
            <person name="Song Y."/>
            <person name="Huang L."/>
            <person name="Wang B."/>
            <person name="Wu P."/>
        </authorList>
    </citation>
    <scope>NUCLEOTIDE SEQUENCE [LARGE SCALE GENOMIC DNA]</scope>
    <source>
        <strain evidence="2 3">CcD93</strain>
    </source>
</reference>